<organism evidence="1 2">
    <name type="scientific">Eikenella corrodens</name>
    <dbReference type="NCBI Taxonomy" id="539"/>
    <lineage>
        <taxon>Bacteria</taxon>
        <taxon>Pseudomonadati</taxon>
        <taxon>Pseudomonadota</taxon>
        <taxon>Betaproteobacteria</taxon>
        <taxon>Neisseriales</taxon>
        <taxon>Neisseriaceae</taxon>
        <taxon>Eikenella</taxon>
    </lineage>
</organism>
<proteinExistence type="predicted"/>
<dbReference type="AlphaFoldDB" id="A0A1A9RGC1"/>
<sequence>MKEFIGKWDDVYEYDDSPEAAKEAVDKLIMFLARTGVSPNGESLYQSDQVHEEVIDLVADIIENALRFTESAGET</sequence>
<dbReference type="Proteomes" id="UP000078003">
    <property type="component" value="Unassembled WGS sequence"/>
</dbReference>
<evidence type="ECO:0000313" key="2">
    <source>
        <dbReference type="Proteomes" id="UP000078003"/>
    </source>
</evidence>
<evidence type="ECO:0000313" key="1">
    <source>
        <dbReference type="EMBL" id="OAM16983.1"/>
    </source>
</evidence>
<name>A0A1A9RGC1_EIKCO</name>
<protein>
    <submittedName>
        <fullName evidence="1">Uncharacterized protein</fullName>
    </submittedName>
</protein>
<reference evidence="2" key="1">
    <citation type="submission" date="2016-05" db="EMBL/GenBank/DDBJ databases">
        <title>Draft genome of Corynebacterium afermentans subsp. afermentans LCDC 88199T.</title>
        <authorList>
            <person name="Bernier A.-M."/>
            <person name="Bernard K."/>
        </authorList>
    </citation>
    <scope>NUCLEOTIDE SEQUENCE [LARGE SCALE GENOMIC DNA]</scope>
    <source>
        <strain evidence="2">NML01-0328</strain>
    </source>
</reference>
<gene>
    <name evidence="1" type="ORF">A7P85_04250</name>
</gene>
<accession>A0A1A9RGC1</accession>
<comment type="caution">
    <text evidence="1">The sequence shown here is derived from an EMBL/GenBank/DDBJ whole genome shotgun (WGS) entry which is preliminary data.</text>
</comment>
<dbReference type="EMBL" id="LXSF01000003">
    <property type="protein sequence ID" value="OAM16983.1"/>
    <property type="molecule type" value="Genomic_DNA"/>
</dbReference>
<dbReference type="RefSeq" id="WP_064104266.1">
    <property type="nucleotide sequence ID" value="NZ_LXSF01000003.1"/>
</dbReference>